<dbReference type="PANTHER" id="PTHR35458:SF2">
    <property type="entry name" value="SLR0755 PROTEIN"/>
    <property type="match status" value="1"/>
</dbReference>
<dbReference type="CDD" id="cd10911">
    <property type="entry name" value="PIN_LabA"/>
    <property type="match status" value="1"/>
</dbReference>
<evidence type="ECO:0000313" key="2">
    <source>
        <dbReference type="EMBL" id="KEP69613.1"/>
    </source>
</evidence>
<dbReference type="EMBL" id="JHEH01000012">
    <property type="protein sequence ID" value="KEP69613.1"/>
    <property type="molecule type" value="Genomic_DNA"/>
</dbReference>
<dbReference type="eggNOG" id="COG1432">
    <property type="taxonomic scope" value="Bacteria"/>
</dbReference>
<dbReference type="InterPro" id="IPR021139">
    <property type="entry name" value="NYN"/>
</dbReference>
<name>A0A074TKT3_9RHOB</name>
<dbReference type="OrthoDB" id="9794137at2"/>
<evidence type="ECO:0000313" key="3">
    <source>
        <dbReference type="Proteomes" id="UP000027725"/>
    </source>
</evidence>
<dbReference type="PANTHER" id="PTHR35458">
    <property type="entry name" value="SLR0755 PROTEIN"/>
    <property type="match status" value="1"/>
</dbReference>
<evidence type="ECO:0000259" key="1">
    <source>
        <dbReference type="Pfam" id="PF01936"/>
    </source>
</evidence>
<dbReference type="STRING" id="1185766.SAMN05216224_102697"/>
<gene>
    <name evidence="2" type="ORF">DL1_03165</name>
</gene>
<protein>
    <recommendedName>
        <fullName evidence="1">NYN domain-containing protein</fullName>
    </recommendedName>
</protein>
<dbReference type="AlphaFoldDB" id="A0A074TKT3"/>
<keyword evidence="3" id="KW-1185">Reference proteome</keyword>
<dbReference type="RefSeq" id="WP_038066109.1">
    <property type="nucleotide sequence ID" value="NZ_FOVB01000002.1"/>
</dbReference>
<dbReference type="Gene3D" id="3.40.50.1010">
    <property type="entry name" value="5'-nuclease"/>
    <property type="match status" value="1"/>
</dbReference>
<organism evidence="2 3">
    <name type="scientific">Thioclava dalianensis</name>
    <dbReference type="NCBI Taxonomy" id="1185766"/>
    <lineage>
        <taxon>Bacteria</taxon>
        <taxon>Pseudomonadati</taxon>
        <taxon>Pseudomonadota</taxon>
        <taxon>Alphaproteobacteria</taxon>
        <taxon>Rhodobacterales</taxon>
        <taxon>Paracoccaceae</taxon>
        <taxon>Thioclava</taxon>
    </lineage>
</organism>
<feature type="domain" description="NYN" evidence="1">
    <location>
        <begin position="8"/>
        <end position="165"/>
    </location>
</feature>
<dbReference type="InterPro" id="IPR047140">
    <property type="entry name" value="LabA"/>
</dbReference>
<accession>A0A074TKT3</accession>
<reference evidence="2 3" key="1">
    <citation type="submission" date="2014-03" db="EMBL/GenBank/DDBJ databases">
        <title>The draft genome sequence of Thioclava dalianensis DLFJ1-1.</title>
        <authorList>
            <person name="Lai Q."/>
            <person name="Shao Z."/>
        </authorList>
    </citation>
    <scope>NUCLEOTIDE SEQUENCE [LARGE SCALE GENOMIC DNA]</scope>
    <source>
        <strain evidence="2 3">DLFJ1-1</strain>
    </source>
</reference>
<dbReference type="GO" id="GO:0004540">
    <property type="term" value="F:RNA nuclease activity"/>
    <property type="evidence" value="ECO:0007669"/>
    <property type="project" value="InterPro"/>
</dbReference>
<comment type="caution">
    <text evidence="2">The sequence shown here is derived from an EMBL/GenBank/DDBJ whole genome shotgun (WGS) entry which is preliminary data.</text>
</comment>
<dbReference type="Pfam" id="PF01936">
    <property type="entry name" value="NYN"/>
    <property type="match status" value="1"/>
</dbReference>
<sequence>MFYHDESLALFVDGQNLYYTARSLQFDVDFKRLLDVFQSKGRLLRASYFTTLAESDEHVAIRPLIDWMQYNGWNVVTKPARVFEGDDGRKRIKGNTDIELAVEAMKLAPSIAHAVIFSGNRDFVPLVAFLQERGTRVTVISSIRTQPPMISDELRRQADAFIEIDTLRNEIARKPRDSAAA</sequence>
<proteinExistence type="predicted"/>
<dbReference type="Proteomes" id="UP000027725">
    <property type="component" value="Unassembled WGS sequence"/>
</dbReference>